<keyword evidence="1" id="KW-0812">Transmembrane</keyword>
<keyword evidence="1" id="KW-1133">Transmembrane helix</keyword>
<feature type="transmembrane region" description="Helical" evidence="1">
    <location>
        <begin position="7"/>
        <end position="27"/>
    </location>
</feature>
<evidence type="ECO:0000313" key="2">
    <source>
        <dbReference type="EMBL" id="QKD84743.1"/>
    </source>
</evidence>
<dbReference type="AlphaFoldDB" id="A0A6M8BPX1"/>
<gene>
    <name evidence="2" type="ORF">HPC62_02995</name>
</gene>
<proteinExistence type="predicted"/>
<evidence type="ECO:0000256" key="1">
    <source>
        <dbReference type="SAM" id="Phobius"/>
    </source>
</evidence>
<sequence>MPADQTLYLLLALHCVIGLAATAVAYYKGRNLRLWLFLGLTCGTAALLVALVMKRQPRTA</sequence>
<dbReference type="KEGG" id="theu:HPC62_02995"/>
<dbReference type="Proteomes" id="UP000505210">
    <property type="component" value="Chromosome"/>
</dbReference>
<evidence type="ECO:0000313" key="3">
    <source>
        <dbReference type="Proteomes" id="UP000505210"/>
    </source>
</evidence>
<keyword evidence="1" id="KW-0472">Membrane</keyword>
<accession>A0A6M8BPX1</accession>
<dbReference type="EMBL" id="CP053661">
    <property type="protein sequence ID" value="QKD84743.1"/>
    <property type="molecule type" value="Genomic_DNA"/>
</dbReference>
<reference evidence="2 3" key="1">
    <citation type="submission" date="2020-05" db="EMBL/GenBank/DDBJ databases">
        <title>Complete genome sequence of of a novel Thermoleptolyngbya strain isolated from hot springs of Ganzi, Sichuan China.</title>
        <authorList>
            <person name="Tang J."/>
            <person name="Daroch M."/>
            <person name="Li L."/>
            <person name="Waleron K."/>
            <person name="Waleron M."/>
            <person name="Waleron M."/>
        </authorList>
    </citation>
    <scope>NUCLEOTIDE SEQUENCE [LARGE SCALE GENOMIC DNA]</scope>
    <source>
        <strain evidence="2 3">PKUAC-SCTA183</strain>
    </source>
</reference>
<feature type="transmembrane region" description="Helical" evidence="1">
    <location>
        <begin position="33"/>
        <end position="53"/>
    </location>
</feature>
<name>A0A6M8BPX1_9CYAN</name>
<keyword evidence="3" id="KW-1185">Reference proteome</keyword>
<organism evidence="2 3">
    <name type="scientific">Thermoleptolyngbya sichuanensis A183</name>
    <dbReference type="NCBI Taxonomy" id="2737172"/>
    <lineage>
        <taxon>Bacteria</taxon>
        <taxon>Bacillati</taxon>
        <taxon>Cyanobacteriota</taxon>
        <taxon>Cyanophyceae</taxon>
        <taxon>Oculatellales</taxon>
        <taxon>Oculatellaceae</taxon>
        <taxon>Thermoleptolyngbya</taxon>
        <taxon>Thermoleptolyngbya sichuanensis</taxon>
    </lineage>
</organism>
<protein>
    <submittedName>
        <fullName evidence="2">Uncharacterized protein</fullName>
    </submittedName>
</protein>